<accession>A0A1J8PJ57</accession>
<dbReference type="AlphaFoldDB" id="A0A1J8PJ57"/>
<sequence>MSLATFLADDKSPLIHYDSGWAAGNSGDDNLADQYFRGTFQTSNATGGTATFSFNGTGFWIYGAKRTNHGTFTVTVDSQSFSNINGESNVNLFQQVLFNQSGLTQGLHTVSLMNTGSGNTNYVDIDMVEFLHPLTTLMAHCLRSFKVVWETEIDGELVTRTIDDTDAAFQYQEPAWNANPTNVNLFSNATGHSTSSYDATTTLSFTGMSFTESVSIFGSVGPNNGPYSVSLDSGQANTFNATAYLTFYEVMLYHADNLGPGQHQLTLTNLPDSNGQTLDIDYAVLLASSSSSSSNSSSSTSGTSSSSDNAASTGLGSGAIAGIVIVAVIAILALAAAFFFYRRWKSAQAASQDLYRVHTPQRPSGLANVGASSSVKTRSSASLVRHEISSPGTSWQSNQQPDYDHQIAQRTGHGRYVPSSSDSRIPTVDEAMISPIQPPVDESGNSRRPLPEAPGTQRNIFQQPVPNESLGISKASAVQHRASMQSTSASVNDLPPNYMQAIR</sequence>
<dbReference type="EMBL" id="LVVM01006535">
    <property type="protein sequence ID" value="OJA07835.1"/>
    <property type="molecule type" value="Genomic_DNA"/>
</dbReference>
<keyword evidence="2" id="KW-1133">Transmembrane helix</keyword>
<comment type="caution">
    <text evidence="3">The sequence shown here is derived from an EMBL/GenBank/DDBJ whole genome shotgun (WGS) entry which is preliminary data.</text>
</comment>
<dbReference type="Proteomes" id="UP000183567">
    <property type="component" value="Unassembled WGS sequence"/>
</dbReference>
<proteinExistence type="predicted"/>
<evidence type="ECO:0000256" key="1">
    <source>
        <dbReference type="SAM" id="MobiDB-lite"/>
    </source>
</evidence>
<feature type="region of interest" description="Disordered" evidence="1">
    <location>
        <begin position="435"/>
        <end position="461"/>
    </location>
</feature>
<feature type="transmembrane region" description="Helical" evidence="2">
    <location>
        <begin position="319"/>
        <end position="341"/>
    </location>
</feature>
<feature type="region of interest" description="Disordered" evidence="1">
    <location>
        <begin position="290"/>
        <end position="311"/>
    </location>
</feature>
<keyword evidence="2" id="KW-0472">Membrane</keyword>
<gene>
    <name evidence="3" type="ORF">AZE42_06353</name>
</gene>
<name>A0A1J8PJ57_9AGAM</name>
<protein>
    <submittedName>
        <fullName evidence="3">Uncharacterized protein</fullName>
    </submittedName>
</protein>
<organism evidence="3 4">
    <name type="scientific">Rhizopogon vesiculosus</name>
    <dbReference type="NCBI Taxonomy" id="180088"/>
    <lineage>
        <taxon>Eukaryota</taxon>
        <taxon>Fungi</taxon>
        <taxon>Dikarya</taxon>
        <taxon>Basidiomycota</taxon>
        <taxon>Agaricomycotina</taxon>
        <taxon>Agaricomycetes</taxon>
        <taxon>Agaricomycetidae</taxon>
        <taxon>Boletales</taxon>
        <taxon>Suillineae</taxon>
        <taxon>Rhizopogonaceae</taxon>
        <taxon>Rhizopogon</taxon>
    </lineage>
</organism>
<dbReference type="OrthoDB" id="2563669at2759"/>
<reference evidence="3 4" key="1">
    <citation type="submission" date="2016-03" db="EMBL/GenBank/DDBJ databases">
        <title>Comparative genomics of the ectomycorrhizal sister species Rhizopogon vinicolor and Rhizopogon vesiculosus (Basidiomycota: Boletales) reveals a divergence of the mating type B locus.</title>
        <authorList>
            <person name="Mujic A.B."/>
            <person name="Kuo A."/>
            <person name="Tritt A."/>
            <person name="Lipzen A."/>
            <person name="Chen C."/>
            <person name="Johnson J."/>
            <person name="Sharma A."/>
            <person name="Barry K."/>
            <person name="Grigoriev I.V."/>
            <person name="Spatafora J.W."/>
        </authorList>
    </citation>
    <scope>NUCLEOTIDE SEQUENCE [LARGE SCALE GENOMIC DNA]</scope>
    <source>
        <strain evidence="3 4">AM-OR11-056</strain>
    </source>
</reference>
<keyword evidence="4" id="KW-1185">Reference proteome</keyword>
<dbReference type="STRING" id="180088.A0A1J8PJ57"/>
<evidence type="ECO:0000313" key="4">
    <source>
        <dbReference type="Proteomes" id="UP000183567"/>
    </source>
</evidence>
<evidence type="ECO:0000256" key="2">
    <source>
        <dbReference type="SAM" id="Phobius"/>
    </source>
</evidence>
<dbReference type="Gene3D" id="2.60.120.260">
    <property type="entry name" value="Galactose-binding domain-like"/>
    <property type="match status" value="2"/>
</dbReference>
<keyword evidence="2" id="KW-0812">Transmembrane</keyword>
<evidence type="ECO:0000313" key="3">
    <source>
        <dbReference type="EMBL" id="OJA07835.1"/>
    </source>
</evidence>